<evidence type="ECO:0000313" key="1">
    <source>
        <dbReference type="EMBL" id="MBF9235807.1"/>
    </source>
</evidence>
<gene>
    <name evidence="1" type="ORF">I2I05_00215</name>
</gene>
<dbReference type="RefSeq" id="WP_196280210.1">
    <property type="nucleotide sequence ID" value="NZ_JADQDQ010000001.1"/>
</dbReference>
<reference evidence="1 2" key="1">
    <citation type="submission" date="2020-11" db="EMBL/GenBank/DDBJ databases">
        <authorList>
            <person name="Kim M.K."/>
        </authorList>
    </citation>
    <scope>NUCLEOTIDE SEQUENCE [LARGE SCALE GENOMIC DNA]</scope>
    <source>
        <strain evidence="1 2">BT683</strain>
    </source>
</reference>
<evidence type="ECO:0000313" key="2">
    <source>
        <dbReference type="Proteomes" id="UP000597617"/>
    </source>
</evidence>
<dbReference type="SUPFAM" id="SSF51126">
    <property type="entry name" value="Pectin lyase-like"/>
    <property type="match status" value="1"/>
</dbReference>
<accession>A0ABS0IBR6</accession>
<name>A0ABS0IBR6_9BACT</name>
<proteinExistence type="predicted"/>
<comment type="caution">
    <text evidence="1">The sequence shown here is derived from an EMBL/GenBank/DDBJ whole genome shotgun (WGS) entry which is preliminary data.</text>
</comment>
<dbReference type="InterPro" id="IPR011050">
    <property type="entry name" value="Pectin_lyase_fold/virulence"/>
</dbReference>
<evidence type="ECO:0008006" key="3">
    <source>
        <dbReference type="Google" id="ProtNLM"/>
    </source>
</evidence>
<organism evidence="1 2">
    <name type="scientific">Hymenobacter jeongseonensis</name>
    <dbReference type="NCBI Taxonomy" id="2791027"/>
    <lineage>
        <taxon>Bacteria</taxon>
        <taxon>Pseudomonadati</taxon>
        <taxon>Bacteroidota</taxon>
        <taxon>Cytophagia</taxon>
        <taxon>Cytophagales</taxon>
        <taxon>Hymenobacteraceae</taxon>
        <taxon>Hymenobacter</taxon>
    </lineage>
</organism>
<dbReference type="PROSITE" id="PS51257">
    <property type="entry name" value="PROKAR_LIPOPROTEIN"/>
    <property type="match status" value="1"/>
</dbReference>
<protein>
    <recommendedName>
        <fullName evidence="3">T9SS type A sorting domain-containing protein</fullName>
    </recommendedName>
</protein>
<keyword evidence="2" id="KW-1185">Reference proteome</keyword>
<dbReference type="Proteomes" id="UP000597617">
    <property type="component" value="Unassembled WGS sequence"/>
</dbReference>
<sequence>MKNTLPSWNQLVHHTAASCWGGQRGLFTGALVALLALSGNSAEAGVIINVGVGTSHPTIESALAQIPAVLDQPYELYLQDETYAEDVVLNKTGSALNTLTIRPSAGKNVVILGTFTFGAGSAYATLSGDNGVAAVRALTLREVSASEPTMVFSGDAAHNTVTNVAVFGANALPTSGVIVIGNGTSTGNDHNTVTQSYVANASADAVPTNMVYAANAGGGLNDAFTFTQNQLFNFTGTGVLVTAGNGNAWNISGNSFYYNLASVPTTAQAGIDFRPGAAANDVTVANNFIGGRPGEPSGTIWTNASPETFRGIRINCGSSTEFTNEVNGNTVTSVSMTGAGAASIIALEIVAGRILVNNNVITSLANLGTGGVYNLVSRATTILSSFATSNGQVMEVAGGLTEVQGDLTNAGILNHTGGDILITRHLLNSGSFVQTSGDTEIKGDMLNGGLFTCSTGKVKLTGNGPQKVSGGNYFNLEVNGAGTKTFNRDAEVYNGVQMLNGILATGRYALTLAPLANLNETETSYVLGQVDVVRTPVAGATEDFGGVGLLMHPAANSSSPGETFVTRFTGIAPTIVAGRQGILRYFDIEAGSTALLNVDLTFKYFNHELRGLEVNNLRFFKSIDGGTVWQSQGVSGAGPGYAVLNAVTDLSNRAQENSVARWALAEIINPLPVGLTAFRAERQSRNAVLTWATASEQDNRGFGVEVSADGKAFREIGFVVAAGNGTSSAVRNYRFVDAAAGKTGTRYYRLRQTDLDGKTAYYGPQQLSFDATPASFAAYPTQFGAELTVLLTSPITDTATLRLLDGMGREVWHQEVPSGSAPLQVRPACAAGSYILTATVNGQVLRQRVVKE</sequence>
<dbReference type="EMBL" id="JADQDQ010000001">
    <property type="protein sequence ID" value="MBF9235807.1"/>
    <property type="molecule type" value="Genomic_DNA"/>
</dbReference>